<dbReference type="InterPro" id="IPR033803">
    <property type="entry name" value="CBD-like_Golvesin-Xly"/>
</dbReference>
<dbReference type="Proteomes" id="UP000662857">
    <property type="component" value="Chromosome"/>
</dbReference>
<dbReference type="Pfam" id="PF01510">
    <property type="entry name" value="Amidase_2"/>
    <property type="match status" value="1"/>
</dbReference>
<proteinExistence type="inferred from homology"/>
<dbReference type="KEGG" id="nhy:JQS43_16320"/>
<dbReference type="Pfam" id="PF25275">
    <property type="entry name" value="Golvesin_C"/>
    <property type="match status" value="1"/>
</dbReference>
<dbReference type="Gene3D" id="3.40.80.10">
    <property type="entry name" value="Peptidoglycan recognition protein-like"/>
    <property type="match status" value="1"/>
</dbReference>
<dbReference type="PANTHER" id="PTHR11022">
    <property type="entry name" value="PEPTIDOGLYCAN RECOGNITION PROTEIN"/>
    <property type="match status" value="1"/>
</dbReference>
<dbReference type="GO" id="GO:0008745">
    <property type="term" value="F:N-acetylmuramoyl-L-alanine amidase activity"/>
    <property type="evidence" value="ECO:0007669"/>
    <property type="project" value="InterPro"/>
</dbReference>
<evidence type="ECO:0000313" key="5">
    <source>
        <dbReference type="Proteomes" id="UP000662857"/>
    </source>
</evidence>
<comment type="similarity">
    <text evidence="1">Belongs to the N-acetylmuramoyl-L-alanine amidase 2 family.</text>
</comment>
<evidence type="ECO:0000313" key="4">
    <source>
        <dbReference type="EMBL" id="QSB13192.1"/>
    </source>
</evidence>
<evidence type="ECO:0000259" key="3">
    <source>
        <dbReference type="SMART" id="SM00701"/>
    </source>
</evidence>
<dbReference type="PANTHER" id="PTHR11022:SF41">
    <property type="entry name" value="PEPTIDOGLYCAN-RECOGNITION PROTEIN LC-RELATED"/>
    <property type="match status" value="1"/>
</dbReference>
<dbReference type="SMART" id="SM00701">
    <property type="entry name" value="PGRP"/>
    <property type="match status" value="1"/>
</dbReference>
<protein>
    <submittedName>
        <fullName evidence="4">N-acetylmuramoyl-L-alanine amidase</fullName>
    </submittedName>
</protein>
<dbReference type="SMART" id="SM00644">
    <property type="entry name" value="Ami_2"/>
    <property type="match status" value="1"/>
</dbReference>
<dbReference type="InterPro" id="IPR002502">
    <property type="entry name" value="Amidase_domain"/>
</dbReference>
<dbReference type="InterPro" id="IPR015510">
    <property type="entry name" value="PGRP"/>
</dbReference>
<dbReference type="InterPro" id="IPR036505">
    <property type="entry name" value="Amidase/PGRP_sf"/>
</dbReference>
<keyword evidence="5" id="KW-1185">Reference proteome</keyword>
<dbReference type="GO" id="GO:0008270">
    <property type="term" value="F:zinc ion binding"/>
    <property type="evidence" value="ECO:0007669"/>
    <property type="project" value="InterPro"/>
</dbReference>
<name>A0A895YAB1_9ACTN</name>
<gene>
    <name evidence="4" type="ORF">JQS43_16320</name>
</gene>
<dbReference type="EMBL" id="CP070499">
    <property type="protein sequence ID" value="QSB13192.1"/>
    <property type="molecule type" value="Genomic_DNA"/>
</dbReference>
<feature type="domain" description="Peptidoglycan recognition protein family" evidence="3">
    <location>
        <begin position="51"/>
        <end position="205"/>
    </location>
</feature>
<accession>A0A895YAB1</accession>
<dbReference type="CDD" id="cd06583">
    <property type="entry name" value="PGRP"/>
    <property type="match status" value="1"/>
</dbReference>
<feature type="domain" description="N-acetylmuramoyl-L-alanine amidase" evidence="2">
    <location>
        <begin position="63"/>
        <end position="211"/>
    </location>
</feature>
<dbReference type="InterPro" id="IPR006311">
    <property type="entry name" value="TAT_signal"/>
</dbReference>
<dbReference type="CDD" id="cd14488">
    <property type="entry name" value="CBM6-CBM35-CBM36_like_2"/>
    <property type="match status" value="1"/>
</dbReference>
<sequence>MHAPDDYCDGAPPGVGRRSLLRGAVLLGVGAAAGATALTTAAPALAQVSAPTIHNRAAWNARPPSSAVTIRNHRPNKIVIHHTATANQADTSLARAFSLSRGIQNHHMDTNGWIDAGQQFTISRGGHIMEARHQSLPTLQGGTSFPHGAHAGVQNSESIGIENEGTYTSVAPPAALYDALVHFCAYTCQQYQIPPSQIFGHRDFSATACPGNVFYGMLSQLRNDVADAIDGGGNGGGGDFEAIVDSTSGNFTASGNWGTSSWSSQAYATPYHFAEPVLSSDAAWFRANIPSAGTYQVDAWWPADPGYNNNTPFVVAASGGSETVHVNQRTNGGRWVSLGSFSLSAGTYNVVGVSRWTTGSGYVLADAVRIRN</sequence>
<dbReference type="PROSITE" id="PS51318">
    <property type="entry name" value="TAT"/>
    <property type="match status" value="1"/>
</dbReference>
<dbReference type="AlphaFoldDB" id="A0A895YAB1"/>
<evidence type="ECO:0000256" key="1">
    <source>
        <dbReference type="ARBA" id="ARBA00007553"/>
    </source>
</evidence>
<reference evidence="4" key="1">
    <citation type="submission" date="2021-02" db="EMBL/GenBank/DDBJ databases">
        <title>Natrosporangium hydrolyticum gen. nov., sp. nov, a haloalkaliphilic actinobacterium from a soda solonchak soil.</title>
        <authorList>
            <person name="Sorokin D.Y."/>
            <person name="Khijniak T.V."/>
            <person name="Zakharycheva A.P."/>
            <person name="Boueva O.V."/>
            <person name="Ariskina E.V."/>
            <person name="Hahnke R.L."/>
            <person name="Bunk B."/>
            <person name="Sproer C."/>
            <person name="Schumann P."/>
            <person name="Evtushenko L.I."/>
            <person name="Kublanov I.V."/>
        </authorList>
    </citation>
    <scope>NUCLEOTIDE SEQUENCE</scope>
    <source>
        <strain evidence="4">DSM 106523</strain>
    </source>
</reference>
<evidence type="ECO:0000259" key="2">
    <source>
        <dbReference type="SMART" id="SM00644"/>
    </source>
</evidence>
<dbReference type="SUPFAM" id="SSF55846">
    <property type="entry name" value="N-acetylmuramoyl-L-alanine amidase-like"/>
    <property type="match status" value="1"/>
</dbReference>
<organism evidence="4 5">
    <name type="scientific">Natronosporangium hydrolyticum</name>
    <dbReference type="NCBI Taxonomy" id="2811111"/>
    <lineage>
        <taxon>Bacteria</taxon>
        <taxon>Bacillati</taxon>
        <taxon>Actinomycetota</taxon>
        <taxon>Actinomycetes</taxon>
        <taxon>Micromonosporales</taxon>
        <taxon>Micromonosporaceae</taxon>
        <taxon>Natronosporangium</taxon>
    </lineage>
</organism>
<dbReference type="GO" id="GO:0009253">
    <property type="term" value="P:peptidoglycan catabolic process"/>
    <property type="evidence" value="ECO:0007669"/>
    <property type="project" value="InterPro"/>
</dbReference>
<dbReference type="RefSeq" id="WP_239675268.1">
    <property type="nucleotide sequence ID" value="NZ_CP070499.1"/>
</dbReference>
<dbReference type="InterPro" id="IPR006619">
    <property type="entry name" value="PGRP_domain_met/bac"/>
</dbReference>